<comment type="caution">
    <text evidence="7">The sequence shown here is derived from an EMBL/GenBank/DDBJ whole genome shotgun (WGS) entry which is preliminary data.</text>
</comment>
<dbReference type="PANTHER" id="PTHR22923:SF102">
    <property type="entry name" value="CEREBELLIN 13-RELATED"/>
    <property type="match status" value="1"/>
</dbReference>
<comment type="subcellular location">
    <subcellularLocation>
        <location evidence="1">Secreted</location>
    </subcellularLocation>
</comment>
<organism evidence="7 8">
    <name type="scientific">Dreissena polymorpha</name>
    <name type="common">Zebra mussel</name>
    <name type="synonym">Mytilus polymorpha</name>
    <dbReference type="NCBI Taxonomy" id="45954"/>
    <lineage>
        <taxon>Eukaryota</taxon>
        <taxon>Metazoa</taxon>
        <taxon>Spiralia</taxon>
        <taxon>Lophotrochozoa</taxon>
        <taxon>Mollusca</taxon>
        <taxon>Bivalvia</taxon>
        <taxon>Autobranchia</taxon>
        <taxon>Heteroconchia</taxon>
        <taxon>Euheterodonta</taxon>
        <taxon>Imparidentia</taxon>
        <taxon>Neoheterodontei</taxon>
        <taxon>Myida</taxon>
        <taxon>Dreissenoidea</taxon>
        <taxon>Dreissenidae</taxon>
        <taxon>Dreissena</taxon>
    </lineage>
</organism>
<feature type="domain" description="C1q" evidence="6">
    <location>
        <begin position="76"/>
        <end position="210"/>
    </location>
</feature>
<sequence length="210" mass="23547">MALVNIIVSMPLLAYVSSMFIEQKVETLTLEMKRLQNEITELRTSFNDNQEKLKMLTTALMATKCTPTLAGFNESANNCRIAFHARLTKSIENLNPWQTIVFGQVQTNHGNAYASTTGIFTAKTPGVYVFYVHILGSTRNMEICLKKNEDCILYLYSQGTSSYGSDDNMVVVDLAVGDRVYVVKHGAFGTAPFYVHHAWTNFAGYMLYPL</sequence>
<evidence type="ECO:0000256" key="5">
    <source>
        <dbReference type="SAM" id="SignalP"/>
    </source>
</evidence>
<dbReference type="EMBL" id="JAIWYP010000012">
    <property type="protein sequence ID" value="KAH3731189.1"/>
    <property type="molecule type" value="Genomic_DNA"/>
</dbReference>
<protein>
    <recommendedName>
        <fullName evidence="6">C1q domain-containing protein</fullName>
    </recommendedName>
</protein>
<name>A0A9D4CUU7_DREPO</name>
<dbReference type="AlphaFoldDB" id="A0A9D4CUU7"/>
<dbReference type="PROSITE" id="PS50871">
    <property type="entry name" value="C1Q"/>
    <property type="match status" value="1"/>
</dbReference>
<evidence type="ECO:0000256" key="3">
    <source>
        <dbReference type="ARBA" id="ARBA00022729"/>
    </source>
</evidence>
<dbReference type="SMART" id="SM00110">
    <property type="entry name" value="C1Q"/>
    <property type="match status" value="1"/>
</dbReference>
<evidence type="ECO:0000259" key="6">
    <source>
        <dbReference type="PROSITE" id="PS50871"/>
    </source>
</evidence>
<dbReference type="Proteomes" id="UP000828390">
    <property type="component" value="Unassembled WGS sequence"/>
</dbReference>
<reference evidence="7" key="1">
    <citation type="journal article" date="2019" name="bioRxiv">
        <title>The Genome of the Zebra Mussel, Dreissena polymorpha: A Resource for Invasive Species Research.</title>
        <authorList>
            <person name="McCartney M.A."/>
            <person name="Auch B."/>
            <person name="Kono T."/>
            <person name="Mallez S."/>
            <person name="Zhang Y."/>
            <person name="Obille A."/>
            <person name="Becker A."/>
            <person name="Abrahante J.E."/>
            <person name="Garbe J."/>
            <person name="Badalamenti J.P."/>
            <person name="Herman A."/>
            <person name="Mangelson H."/>
            <person name="Liachko I."/>
            <person name="Sullivan S."/>
            <person name="Sone E.D."/>
            <person name="Koren S."/>
            <person name="Silverstein K.A.T."/>
            <person name="Beckman K.B."/>
            <person name="Gohl D.M."/>
        </authorList>
    </citation>
    <scope>NUCLEOTIDE SEQUENCE</scope>
    <source>
        <strain evidence="7">Duluth1</strain>
        <tissue evidence="7">Whole animal</tissue>
    </source>
</reference>
<evidence type="ECO:0000256" key="1">
    <source>
        <dbReference type="ARBA" id="ARBA00004613"/>
    </source>
</evidence>
<dbReference type="InterPro" id="IPR001073">
    <property type="entry name" value="C1q_dom"/>
</dbReference>
<dbReference type="OrthoDB" id="6368610at2759"/>
<feature type="coiled-coil region" evidence="4">
    <location>
        <begin position="18"/>
        <end position="52"/>
    </location>
</feature>
<dbReference type="InterPro" id="IPR050822">
    <property type="entry name" value="Cerebellin_Synaptic_Org"/>
</dbReference>
<dbReference type="PANTHER" id="PTHR22923">
    <property type="entry name" value="CEREBELLIN-RELATED"/>
    <property type="match status" value="1"/>
</dbReference>
<feature type="signal peptide" evidence="5">
    <location>
        <begin position="1"/>
        <end position="18"/>
    </location>
</feature>
<dbReference type="PRINTS" id="PR00007">
    <property type="entry name" value="COMPLEMNTC1Q"/>
</dbReference>
<proteinExistence type="predicted"/>
<keyword evidence="4" id="KW-0175">Coiled coil</keyword>
<keyword evidence="8" id="KW-1185">Reference proteome</keyword>
<evidence type="ECO:0000256" key="4">
    <source>
        <dbReference type="SAM" id="Coils"/>
    </source>
</evidence>
<dbReference type="GO" id="GO:0005576">
    <property type="term" value="C:extracellular region"/>
    <property type="evidence" value="ECO:0007669"/>
    <property type="project" value="UniProtKB-SubCell"/>
</dbReference>
<evidence type="ECO:0000256" key="2">
    <source>
        <dbReference type="ARBA" id="ARBA00022525"/>
    </source>
</evidence>
<dbReference type="Pfam" id="PF00386">
    <property type="entry name" value="C1q"/>
    <property type="match status" value="1"/>
</dbReference>
<keyword evidence="2" id="KW-0964">Secreted</keyword>
<keyword evidence="3 5" id="KW-0732">Signal</keyword>
<dbReference type="Gene3D" id="2.60.120.40">
    <property type="match status" value="1"/>
</dbReference>
<dbReference type="InterPro" id="IPR008983">
    <property type="entry name" value="Tumour_necrosis_fac-like_dom"/>
</dbReference>
<evidence type="ECO:0000313" key="8">
    <source>
        <dbReference type="Proteomes" id="UP000828390"/>
    </source>
</evidence>
<reference evidence="7" key="2">
    <citation type="submission" date="2020-11" db="EMBL/GenBank/DDBJ databases">
        <authorList>
            <person name="McCartney M.A."/>
            <person name="Auch B."/>
            <person name="Kono T."/>
            <person name="Mallez S."/>
            <person name="Becker A."/>
            <person name="Gohl D.M."/>
            <person name="Silverstein K.A.T."/>
            <person name="Koren S."/>
            <person name="Bechman K.B."/>
            <person name="Herman A."/>
            <person name="Abrahante J.E."/>
            <person name="Garbe J."/>
        </authorList>
    </citation>
    <scope>NUCLEOTIDE SEQUENCE</scope>
    <source>
        <strain evidence="7">Duluth1</strain>
        <tissue evidence="7">Whole animal</tissue>
    </source>
</reference>
<accession>A0A9D4CUU7</accession>
<dbReference type="SUPFAM" id="SSF49842">
    <property type="entry name" value="TNF-like"/>
    <property type="match status" value="1"/>
</dbReference>
<feature type="chain" id="PRO_5039007628" description="C1q domain-containing protein" evidence="5">
    <location>
        <begin position="19"/>
        <end position="210"/>
    </location>
</feature>
<evidence type="ECO:0000313" key="7">
    <source>
        <dbReference type="EMBL" id="KAH3731189.1"/>
    </source>
</evidence>
<gene>
    <name evidence="7" type="ORF">DPMN_057197</name>
</gene>